<dbReference type="AlphaFoldDB" id="A0A916XY10"/>
<accession>A0A916XY10</accession>
<dbReference type="InterPro" id="IPR019080">
    <property type="entry name" value="YqaJ_viral_recombinase"/>
</dbReference>
<feature type="domain" description="YqaJ viral recombinase" evidence="1">
    <location>
        <begin position="21"/>
        <end position="159"/>
    </location>
</feature>
<sequence length="322" mass="36086">MSRRIIYSRSAWFWPRLEKSWHFLRAPDVTATAAAALYGVSPYMTPFDLYHRLAGNVEVVFTENERMLWGKRLQNAIAQGICEDNGWRIVDAHPFLYARSAKFPHMGASPDYVIEDTVAPDLGYGLLEIKNVDKFIAMDGWSDEEAPTHIEFQLQHQLEACDLNWGAIGGLIGGNDIRVFRRDRDVAVGADIGARIGEMFDRIERSDPPPADYLADYETIRTLYRNASVGKQLDLDTAEPGVAAPLLALIQADHAAGLRFKEAEEDKKRARAELIESIGDHERVIATGWKVSAGTTHRAETTIVQRASSYRNVRITKAKASK</sequence>
<evidence type="ECO:0000313" key="2">
    <source>
        <dbReference type="EMBL" id="GGD19990.1"/>
    </source>
</evidence>
<reference evidence="2" key="1">
    <citation type="journal article" date="2014" name="Int. J. Syst. Evol. Microbiol.">
        <title>Complete genome sequence of Corynebacterium casei LMG S-19264T (=DSM 44701T), isolated from a smear-ripened cheese.</title>
        <authorList>
            <consortium name="US DOE Joint Genome Institute (JGI-PGF)"/>
            <person name="Walter F."/>
            <person name="Albersmeier A."/>
            <person name="Kalinowski J."/>
            <person name="Ruckert C."/>
        </authorList>
    </citation>
    <scope>NUCLEOTIDE SEQUENCE</scope>
    <source>
        <strain evidence="2">CGMCC 1.15493</strain>
    </source>
</reference>
<dbReference type="RefSeq" id="WP_188850827.1">
    <property type="nucleotide sequence ID" value="NZ_BMJJ01000005.1"/>
</dbReference>
<dbReference type="Gene3D" id="3.90.320.10">
    <property type="match status" value="1"/>
</dbReference>
<protein>
    <recommendedName>
        <fullName evidence="1">YqaJ viral recombinase domain-containing protein</fullName>
    </recommendedName>
</protein>
<proteinExistence type="predicted"/>
<dbReference type="PANTHER" id="PTHR46609">
    <property type="entry name" value="EXONUCLEASE, PHAGE-TYPE/RECB, C-TERMINAL DOMAIN-CONTAINING PROTEIN"/>
    <property type="match status" value="1"/>
</dbReference>
<dbReference type="SUPFAM" id="SSF52980">
    <property type="entry name" value="Restriction endonuclease-like"/>
    <property type="match status" value="1"/>
</dbReference>
<dbReference type="InterPro" id="IPR051703">
    <property type="entry name" value="NF-kappa-B_Signaling_Reg"/>
</dbReference>
<evidence type="ECO:0000259" key="1">
    <source>
        <dbReference type="Pfam" id="PF09588"/>
    </source>
</evidence>
<reference evidence="2" key="2">
    <citation type="submission" date="2020-09" db="EMBL/GenBank/DDBJ databases">
        <authorList>
            <person name="Sun Q."/>
            <person name="Zhou Y."/>
        </authorList>
    </citation>
    <scope>NUCLEOTIDE SEQUENCE</scope>
    <source>
        <strain evidence="2">CGMCC 1.15493</strain>
    </source>
</reference>
<gene>
    <name evidence="2" type="ORF">GCM10011335_23640</name>
</gene>
<dbReference type="InterPro" id="IPR011604">
    <property type="entry name" value="PDDEXK-like_dom_sf"/>
</dbReference>
<keyword evidence="3" id="KW-1185">Reference proteome</keyword>
<dbReference type="PANTHER" id="PTHR46609:SF6">
    <property type="entry name" value="EXONUCLEASE, PHAGE-TYPE_RECB, C-TERMINAL DOMAIN-CONTAINING PROTEIN-RELATED"/>
    <property type="match status" value="1"/>
</dbReference>
<dbReference type="EMBL" id="BMJJ01000005">
    <property type="protein sequence ID" value="GGD19990.1"/>
    <property type="molecule type" value="Genomic_DNA"/>
</dbReference>
<name>A0A916XY10_9HYPH</name>
<organism evidence="2 3">
    <name type="scientific">Aureimonas glaciei</name>
    <dbReference type="NCBI Taxonomy" id="1776957"/>
    <lineage>
        <taxon>Bacteria</taxon>
        <taxon>Pseudomonadati</taxon>
        <taxon>Pseudomonadota</taxon>
        <taxon>Alphaproteobacteria</taxon>
        <taxon>Hyphomicrobiales</taxon>
        <taxon>Aurantimonadaceae</taxon>
        <taxon>Aureimonas</taxon>
    </lineage>
</organism>
<dbReference type="Pfam" id="PF09588">
    <property type="entry name" value="YqaJ"/>
    <property type="match status" value="1"/>
</dbReference>
<dbReference type="InterPro" id="IPR011335">
    <property type="entry name" value="Restrct_endonuc-II-like"/>
</dbReference>
<comment type="caution">
    <text evidence="2">The sequence shown here is derived from an EMBL/GenBank/DDBJ whole genome shotgun (WGS) entry which is preliminary data.</text>
</comment>
<evidence type="ECO:0000313" key="3">
    <source>
        <dbReference type="Proteomes" id="UP000613160"/>
    </source>
</evidence>
<dbReference type="Proteomes" id="UP000613160">
    <property type="component" value="Unassembled WGS sequence"/>
</dbReference>